<proteinExistence type="predicted"/>
<dbReference type="PANTHER" id="PTHR39164">
    <property type="entry name" value="PROTEIN CCDC"/>
    <property type="match status" value="1"/>
</dbReference>
<name>A0ABS9GZV2_9BACL</name>
<accession>A0ABS9GZV2</accession>
<feature type="transmembrane region" description="Helical" evidence="1">
    <location>
        <begin position="34"/>
        <end position="51"/>
    </location>
</feature>
<dbReference type="Proteomes" id="UP001649381">
    <property type="component" value="Unassembled WGS sequence"/>
</dbReference>
<keyword evidence="1" id="KW-1133">Transmembrane helix</keyword>
<keyword evidence="3" id="KW-1185">Reference proteome</keyword>
<dbReference type="RefSeq" id="WP_236332627.1">
    <property type="nucleotide sequence ID" value="NZ_JAKIJS010000001.1"/>
</dbReference>
<feature type="transmembrane region" description="Helical" evidence="1">
    <location>
        <begin position="95"/>
        <end position="113"/>
    </location>
</feature>
<dbReference type="InterPro" id="IPR031306">
    <property type="entry name" value="CcdC"/>
</dbReference>
<evidence type="ECO:0000256" key="1">
    <source>
        <dbReference type="SAM" id="Phobius"/>
    </source>
</evidence>
<dbReference type="PIRSF" id="PIRSF021441">
    <property type="entry name" value="DUF1453"/>
    <property type="match status" value="1"/>
</dbReference>
<comment type="caution">
    <text evidence="2">The sequence shown here is derived from an EMBL/GenBank/DDBJ whole genome shotgun (WGS) entry which is preliminary data.</text>
</comment>
<feature type="transmembrane region" description="Helical" evidence="1">
    <location>
        <begin position="125"/>
        <end position="143"/>
    </location>
</feature>
<evidence type="ECO:0000313" key="3">
    <source>
        <dbReference type="Proteomes" id="UP001649381"/>
    </source>
</evidence>
<dbReference type="Pfam" id="PF07301">
    <property type="entry name" value="DUF1453"/>
    <property type="match status" value="1"/>
</dbReference>
<protein>
    <submittedName>
        <fullName evidence="2">Cytochrome c biogenesis protein CcdC</fullName>
    </submittedName>
</protein>
<feature type="transmembrane region" description="Helical" evidence="1">
    <location>
        <begin position="57"/>
        <end position="75"/>
    </location>
</feature>
<sequence>MWVVGSTILAMIMGSIALMIRMRAARKPATTKKIILPPIFMSTGFLMFLYPPTRVEWSEALEAFTVGAIFSLLLIRTSSFEQKSDAIYLKRSKAFAFILIGLLLFRIVLKIFLGQQISIEETSGLFFILAFGMIAPWRIAMYFKFKRLQMIPES</sequence>
<reference evidence="2 3" key="1">
    <citation type="submission" date="2022-01" db="EMBL/GenBank/DDBJ databases">
        <title>Alkalihalobacillus sp. EGI L200015, a novel bacterium isolated from a salt lake sediment.</title>
        <authorList>
            <person name="Gao L."/>
            <person name="Fang B.-Z."/>
            <person name="Li W.-J."/>
        </authorList>
    </citation>
    <scope>NUCLEOTIDE SEQUENCE [LARGE SCALE GENOMIC DNA]</scope>
    <source>
        <strain evidence="2 3">KCTC 12718</strain>
    </source>
</reference>
<dbReference type="InterPro" id="IPR058247">
    <property type="entry name" value="DUF1453"/>
</dbReference>
<gene>
    <name evidence="2" type="ORF">L2716_05700</name>
</gene>
<keyword evidence="1" id="KW-0472">Membrane</keyword>
<keyword evidence="1" id="KW-0812">Transmembrane</keyword>
<dbReference type="PANTHER" id="PTHR39164:SF1">
    <property type="entry name" value="PROTEIN CCDC"/>
    <property type="match status" value="1"/>
</dbReference>
<dbReference type="EMBL" id="JAKIJS010000001">
    <property type="protein sequence ID" value="MCF6137220.1"/>
    <property type="molecule type" value="Genomic_DNA"/>
</dbReference>
<feature type="transmembrane region" description="Helical" evidence="1">
    <location>
        <begin position="6"/>
        <end position="22"/>
    </location>
</feature>
<evidence type="ECO:0000313" key="2">
    <source>
        <dbReference type="EMBL" id="MCF6137220.1"/>
    </source>
</evidence>
<organism evidence="2 3">
    <name type="scientific">Pseudalkalibacillus berkeleyi</name>
    <dbReference type="NCBI Taxonomy" id="1069813"/>
    <lineage>
        <taxon>Bacteria</taxon>
        <taxon>Bacillati</taxon>
        <taxon>Bacillota</taxon>
        <taxon>Bacilli</taxon>
        <taxon>Bacillales</taxon>
        <taxon>Fictibacillaceae</taxon>
        <taxon>Pseudalkalibacillus</taxon>
    </lineage>
</organism>